<evidence type="ECO:0000313" key="10">
    <source>
        <dbReference type="Proteomes" id="UP001214441"/>
    </source>
</evidence>
<organism evidence="9 10">
    <name type="scientific">Streptomyces iconiensis</name>
    <dbReference type="NCBI Taxonomy" id="1384038"/>
    <lineage>
        <taxon>Bacteria</taxon>
        <taxon>Bacillati</taxon>
        <taxon>Actinomycetota</taxon>
        <taxon>Actinomycetes</taxon>
        <taxon>Kitasatosporales</taxon>
        <taxon>Streptomycetaceae</taxon>
        <taxon>Streptomyces</taxon>
    </lineage>
</organism>
<evidence type="ECO:0000256" key="7">
    <source>
        <dbReference type="RuleBase" id="RU363032"/>
    </source>
</evidence>
<evidence type="ECO:0000256" key="3">
    <source>
        <dbReference type="ARBA" id="ARBA00022475"/>
    </source>
</evidence>
<name>A0ABT6ZZ22_9ACTN</name>
<keyword evidence="4 7" id="KW-0812">Transmembrane</keyword>
<dbReference type="Gene3D" id="1.10.3720.10">
    <property type="entry name" value="MetI-like"/>
    <property type="match status" value="1"/>
</dbReference>
<keyword evidence="2 7" id="KW-0813">Transport</keyword>
<dbReference type="InterPro" id="IPR000515">
    <property type="entry name" value="MetI-like"/>
</dbReference>
<feature type="transmembrane region" description="Helical" evidence="7">
    <location>
        <begin position="106"/>
        <end position="125"/>
    </location>
</feature>
<dbReference type="Pfam" id="PF00528">
    <property type="entry name" value="BPD_transp_1"/>
    <property type="match status" value="1"/>
</dbReference>
<keyword evidence="10" id="KW-1185">Reference proteome</keyword>
<evidence type="ECO:0000256" key="4">
    <source>
        <dbReference type="ARBA" id="ARBA00022692"/>
    </source>
</evidence>
<evidence type="ECO:0000256" key="6">
    <source>
        <dbReference type="ARBA" id="ARBA00023136"/>
    </source>
</evidence>
<feature type="transmembrane region" description="Helical" evidence="7">
    <location>
        <begin position="194"/>
        <end position="216"/>
    </location>
</feature>
<feature type="transmembrane region" description="Helical" evidence="7">
    <location>
        <begin position="12"/>
        <end position="35"/>
    </location>
</feature>
<comment type="subcellular location">
    <subcellularLocation>
        <location evidence="1 7">Cell membrane</location>
        <topology evidence="1 7">Multi-pass membrane protein</topology>
    </subcellularLocation>
</comment>
<sequence length="275" mass="29777">MNTAPRAERWSGYALLTVLAIAVIVPFLSVFLASMQPSGEPVVGMAWPEQWSLENYRNAWSVAGFSELMRSSLIIAVGVVPASLVLAALAGYALGTMRLPGGNAVAALFIAGLTIPVELIVVPLYFDLRTVGLSDSYLGVILVEIALFMPFSVFWMRTHFRTTPQSLVEAARIDGASSATILFRVLLPLARPPLMTLGLLVFMWSWNQFLLVLVLIQDATKRTAPAGLGFFVGQNNTDVPMLAAGTIIVMLPITLLYLLFQRSFVSGLLQGAFKG</sequence>
<feature type="transmembrane region" description="Helical" evidence="7">
    <location>
        <begin position="239"/>
        <end position="260"/>
    </location>
</feature>
<keyword evidence="5 7" id="KW-1133">Transmembrane helix</keyword>
<dbReference type="CDD" id="cd06261">
    <property type="entry name" value="TM_PBP2"/>
    <property type="match status" value="1"/>
</dbReference>
<dbReference type="RefSeq" id="WP_274046596.1">
    <property type="nucleotide sequence ID" value="NZ_JANCPR020000020.1"/>
</dbReference>
<dbReference type="InterPro" id="IPR035906">
    <property type="entry name" value="MetI-like_sf"/>
</dbReference>
<evidence type="ECO:0000256" key="2">
    <source>
        <dbReference type="ARBA" id="ARBA00022448"/>
    </source>
</evidence>
<dbReference type="PANTHER" id="PTHR43744">
    <property type="entry name" value="ABC TRANSPORTER PERMEASE PROTEIN MG189-RELATED-RELATED"/>
    <property type="match status" value="1"/>
</dbReference>
<evidence type="ECO:0000259" key="8">
    <source>
        <dbReference type="PROSITE" id="PS50928"/>
    </source>
</evidence>
<dbReference type="Proteomes" id="UP001214441">
    <property type="component" value="Unassembled WGS sequence"/>
</dbReference>
<feature type="transmembrane region" description="Helical" evidence="7">
    <location>
        <begin position="137"/>
        <end position="156"/>
    </location>
</feature>
<proteinExistence type="inferred from homology"/>
<feature type="transmembrane region" description="Helical" evidence="7">
    <location>
        <begin position="73"/>
        <end position="94"/>
    </location>
</feature>
<evidence type="ECO:0000256" key="5">
    <source>
        <dbReference type="ARBA" id="ARBA00022989"/>
    </source>
</evidence>
<keyword evidence="3" id="KW-1003">Cell membrane</keyword>
<dbReference type="PANTHER" id="PTHR43744:SF12">
    <property type="entry name" value="ABC TRANSPORTER PERMEASE PROTEIN MG189-RELATED"/>
    <property type="match status" value="1"/>
</dbReference>
<dbReference type="EMBL" id="JANCPR020000020">
    <property type="protein sequence ID" value="MDJ1134314.1"/>
    <property type="molecule type" value="Genomic_DNA"/>
</dbReference>
<dbReference type="SUPFAM" id="SSF161098">
    <property type="entry name" value="MetI-like"/>
    <property type="match status" value="1"/>
</dbReference>
<accession>A0ABT6ZZ22</accession>
<dbReference type="PROSITE" id="PS50928">
    <property type="entry name" value="ABC_TM1"/>
    <property type="match status" value="1"/>
</dbReference>
<protein>
    <submittedName>
        <fullName evidence="9">Carbohydrate ABC transporter permease</fullName>
    </submittedName>
</protein>
<keyword evidence="6 7" id="KW-0472">Membrane</keyword>
<evidence type="ECO:0000256" key="1">
    <source>
        <dbReference type="ARBA" id="ARBA00004651"/>
    </source>
</evidence>
<evidence type="ECO:0000313" key="9">
    <source>
        <dbReference type="EMBL" id="MDJ1134314.1"/>
    </source>
</evidence>
<comment type="caution">
    <text evidence="9">The sequence shown here is derived from an EMBL/GenBank/DDBJ whole genome shotgun (WGS) entry which is preliminary data.</text>
</comment>
<comment type="similarity">
    <text evidence="7">Belongs to the binding-protein-dependent transport system permease family.</text>
</comment>
<gene>
    <name evidence="9" type="ORF">NMN56_020575</name>
</gene>
<reference evidence="9 10" key="1">
    <citation type="submission" date="2023-05" db="EMBL/GenBank/DDBJ databases">
        <title>Streptantibioticus silvisoli sp. nov., acidotolerant actinomycetes 1 from pine litter.</title>
        <authorList>
            <person name="Swiecimska M."/>
            <person name="Golinska P."/>
            <person name="Sangal V."/>
            <person name="Wachnowicz B."/>
            <person name="Goodfellow M."/>
        </authorList>
    </citation>
    <scope>NUCLEOTIDE SEQUENCE [LARGE SCALE GENOMIC DNA]</scope>
    <source>
        <strain evidence="9 10">DSM 42109</strain>
    </source>
</reference>
<feature type="domain" description="ABC transmembrane type-1" evidence="8">
    <location>
        <begin position="69"/>
        <end position="260"/>
    </location>
</feature>